<dbReference type="EMBL" id="JAEPRB010000517">
    <property type="protein sequence ID" value="KAG2215451.1"/>
    <property type="molecule type" value="Genomic_DNA"/>
</dbReference>
<dbReference type="Proteomes" id="UP000646827">
    <property type="component" value="Unassembled WGS sequence"/>
</dbReference>
<proteinExistence type="predicted"/>
<comment type="caution">
    <text evidence="2">The sequence shown here is derived from an EMBL/GenBank/DDBJ whole genome shotgun (WGS) entry which is preliminary data.</text>
</comment>
<sequence length="237" mass="27593">MLCNRNGTQMHITWPQSKKYPRCRCTNSCCGRSTKSVIHGSYFYNRKADLHKILWSIYGFIAQNTSFSLTRQAGLERHTIAQIIYDIYQVMDNDITDEDLLLGFWTAVKRSVDRRHQTVGACPWKLLEFLWRRKHYNQHWQGLLQGLWDTQFDISSSIDNSTITEEITINLPTRAPGDYSRYQNQDDFVFVDLADHTGDGLLDHIDSDSDSFSSESEPESDSNNSEYLLPRTQRHIE</sequence>
<evidence type="ECO:0000313" key="2">
    <source>
        <dbReference type="EMBL" id="KAG2215451.1"/>
    </source>
</evidence>
<dbReference type="AlphaFoldDB" id="A0A8H7V9V5"/>
<feature type="region of interest" description="Disordered" evidence="1">
    <location>
        <begin position="204"/>
        <end position="237"/>
    </location>
</feature>
<accession>A0A8H7V9V5</accession>
<reference evidence="2 3" key="1">
    <citation type="submission" date="2020-12" db="EMBL/GenBank/DDBJ databases">
        <title>Metabolic potential, ecology and presence of endohyphal bacteria is reflected in genomic diversity of Mucoromycotina.</title>
        <authorList>
            <person name="Muszewska A."/>
            <person name="Okrasinska A."/>
            <person name="Steczkiewicz K."/>
            <person name="Drgas O."/>
            <person name="Orlowska M."/>
            <person name="Perlinska-Lenart U."/>
            <person name="Aleksandrzak-Piekarczyk T."/>
            <person name="Szatraj K."/>
            <person name="Zielenkiewicz U."/>
            <person name="Pilsyk S."/>
            <person name="Malc E."/>
            <person name="Mieczkowski P."/>
            <person name="Kruszewska J.S."/>
            <person name="Biernat P."/>
            <person name="Pawlowska J."/>
        </authorList>
    </citation>
    <scope>NUCLEOTIDE SEQUENCE [LARGE SCALE GENOMIC DNA]</scope>
    <source>
        <strain evidence="2 3">CBS 142.35</strain>
    </source>
</reference>
<organism evidence="2 3">
    <name type="scientific">Circinella minor</name>
    <dbReference type="NCBI Taxonomy" id="1195481"/>
    <lineage>
        <taxon>Eukaryota</taxon>
        <taxon>Fungi</taxon>
        <taxon>Fungi incertae sedis</taxon>
        <taxon>Mucoromycota</taxon>
        <taxon>Mucoromycotina</taxon>
        <taxon>Mucoromycetes</taxon>
        <taxon>Mucorales</taxon>
        <taxon>Lichtheimiaceae</taxon>
        <taxon>Circinella</taxon>
    </lineage>
</organism>
<dbReference type="OrthoDB" id="5598606at2759"/>
<name>A0A8H7V9V5_9FUNG</name>
<evidence type="ECO:0000313" key="3">
    <source>
        <dbReference type="Proteomes" id="UP000646827"/>
    </source>
</evidence>
<feature type="compositionally biased region" description="Low complexity" evidence="1">
    <location>
        <begin position="210"/>
        <end position="226"/>
    </location>
</feature>
<protein>
    <submittedName>
        <fullName evidence="2">Uncharacterized protein</fullName>
    </submittedName>
</protein>
<keyword evidence="3" id="KW-1185">Reference proteome</keyword>
<evidence type="ECO:0000256" key="1">
    <source>
        <dbReference type="SAM" id="MobiDB-lite"/>
    </source>
</evidence>
<gene>
    <name evidence="2" type="ORF">INT45_011869</name>
</gene>